<dbReference type="InterPro" id="IPR049192">
    <property type="entry name" value="DUF4246_C"/>
</dbReference>
<dbReference type="STRING" id="312017.I7M1E5"/>
<accession>I7M1E5</accession>
<evidence type="ECO:0000313" key="2">
    <source>
        <dbReference type="EMBL" id="EAR96174.1"/>
    </source>
</evidence>
<proteinExistence type="predicted"/>
<dbReference type="OrthoDB" id="415532at2759"/>
<feature type="domain" description="DUF4246" evidence="1">
    <location>
        <begin position="290"/>
        <end position="449"/>
    </location>
</feature>
<dbReference type="GeneID" id="7846254"/>
<sequence>MLNIDNNNYISKIYSKSIDLHQFKDESYHSRNKNNQDADNQEEANEDDIWERLNYKCQNEAKQYCKSVYQDLKTQKACDVFIFEQNFDLQNKILTHNEKYIDYERKQKLQKAINAIMAYQDKNNLVDYHPNINTISGEIKELVDKEMTAQQKNKWWGHKQKEEKQQNTADIVKVRNIIHQSLQPYHKDYTNSPKQGEIQAYFKRMRQNNGYDQWGKDSKTSFSEFLWLPAVFEFSEKNQMYEVQGKLFHPLEQCPDLAELKQELGYLLTYFSKPLQETHDHFKQLHYKLMHDYSDFDDGNSIQDVKSKVDFSQKIHAIVKISEMEIAPNSTYSGQWHVEGFSSDNILYTCLYVIEHDENLVDGKLKFKRTPRSDDVPGDPYEQEQCAHQYCPNYEYLCDPDKVIPLGSLDIKENLMIIFPNQNIHKVKGIKNVTDKPLKRKIIAFFVVNHEDQPFTVNDVEFIKSIEVIKDYRLRDMYERSKNKQTEAQSFNYCEH</sequence>
<name>I7M1E5_TETTS</name>
<gene>
    <name evidence="2" type="ORF">TTHERM_00129510</name>
</gene>
<keyword evidence="3" id="KW-1185">Reference proteome</keyword>
<dbReference type="InterPro" id="IPR025340">
    <property type="entry name" value="DUF4246"/>
</dbReference>
<dbReference type="PANTHER" id="PTHR33119:SF1">
    <property type="entry name" value="FE2OG DIOXYGENASE DOMAIN-CONTAINING PROTEIN"/>
    <property type="match status" value="1"/>
</dbReference>
<dbReference type="PANTHER" id="PTHR33119">
    <property type="entry name" value="IFI3P"/>
    <property type="match status" value="1"/>
</dbReference>
<dbReference type="KEGG" id="tet:TTHERM_00129510"/>
<protein>
    <recommendedName>
        <fullName evidence="1">DUF4246 domain-containing protein</fullName>
    </recommendedName>
</protein>
<dbReference type="Pfam" id="PF14033">
    <property type="entry name" value="DUF4246"/>
    <property type="match status" value="1"/>
</dbReference>
<dbReference type="AlphaFoldDB" id="I7M1E5"/>
<reference evidence="3" key="1">
    <citation type="journal article" date="2006" name="PLoS Biol.">
        <title>Macronuclear genome sequence of the ciliate Tetrahymena thermophila, a model eukaryote.</title>
        <authorList>
            <person name="Eisen J.A."/>
            <person name="Coyne R.S."/>
            <person name="Wu M."/>
            <person name="Wu D."/>
            <person name="Thiagarajan M."/>
            <person name="Wortman J.R."/>
            <person name="Badger J.H."/>
            <person name="Ren Q."/>
            <person name="Amedeo P."/>
            <person name="Jones K.M."/>
            <person name="Tallon L.J."/>
            <person name="Delcher A.L."/>
            <person name="Salzberg S.L."/>
            <person name="Silva J.C."/>
            <person name="Haas B.J."/>
            <person name="Majoros W.H."/>
            <person name="Farzad M."/>
            <person name="Carlton J.M."/>
            <person name="Smith R.K. Jr."/>
            <person name="Garg J."/>
            <person name="Pearlman R.E."/>
            <person name="Karrer K.M."/>
            <person name="Sun L."/>
            <person name="Manning G."/>
            <person name="Elde N.C."/>
            <person name="Turkewitz A.P."/>
            <person name="Asai D.J."/>
            <person name="Wilkes D.E."/>
            <person name="Wang Y."/>
            <person name="Cai H."/>
            <person name="Collins K."/>
            <person name="Stewart B.A."/>
            <person name="Lee S.R."/>
            <person name="Wilamowska K."/>
            <person name="Weinberg Z."/>
            <person name="Ruzzo W.L."/>
            <person name="Wloga D."/>
            <person name="Gaertig J."/>
            <person name="Frankel J."/>
            <person name="Tsao C.-C."/>
            <person name="Gorovsky M.A."/>
            <person name="Keeling P.J."/>
            <person name="Waller R.F."/>
            <person name="Patron N.J."/>
            <person name="Cherry J.M."/>
            <person name="Stover N.A."/>
            <person name="Krieger C.J."/>
            <person name="del Toro C."/>
            <person name="Ryder H.F."/>
            <person name="Williamson S.C."/>
            <person name="Barbeau R.A."/>
            <person name="Hamilton E.P."/>
            <person name="Orias E."/>
        </authorList>
    </citation>
    <scope>NUCLEOTIDE SEQUENCE [LARGE SCALE GENOMIC DNA]</scope>
    <source>
        <strain evidence="3">SB210</strain>
    </source>
</reference>
<dbReference type="HOGENOM" id="CLU_493070_0_0_1"/>
<dbReference type="InParanoid" id="I7M1E5"/>
<dbReference type="Proteomes" id="UP000009168">
    <property type="component" value="Unassembled WGS sequence"/>
</dbReference>
<dbReference type="RefSeq" id="XP_001016419.1">
    <property type="nucleotide sequence ID" value="XM_001016419.1"/>
</dbReference>
<dbReference type="EMBL" id="GG662699">
    <property type="protein sequence ID" value="EAR96174.1"/>
    <property type="molecule type" value="Genomic_DNA"/>
</dbReference>
<evidence type="ECO:0000259" key="1">
    <source>
        <dbReference type="Pfam" id="PF14033"/>
    </source>
</evidence>
<organism evidence="2 3">
    <name type="scientific">Tetrahymena thermophila (strain SB210)</name>
    <dbReference type="NCBI Taxonomy" id="312017"/>
    <lineage>
        <taxon>Eukaryota</taxon>
        <taxon>Sar</taxon>
        <taxon>Alveolata</taxon>
        <taxon>Ciliophora</taxon>
        <taxon>Intramacronucleata</taxon>
        <taxon>Oligohymenophorea</taxon>
        <taxon>Hymenostomatida</taxon>
        <taxon>Tetrahymenina</taxon>
        <taxon>Tetrahymenidae</taxon>
        <taxon>Tetrahymena</taxon>
    </lineage>
</organism>
<evidence type="ECO:0000313" key="3">
    <source>
        <dbReference type="Proteomes" id="UP000009168"/>
    </source>
</evidence>